<organism evidence="2 3">
    <name type="scientific">Plesiocystis pacifica SIR-1</name>
    <dbReference type="NCBI Taxonomy" id="391625"/>
    <lineage>
        <taxon>Bacteria</taxon>
        <taxon>Pseudomonadati</taxon>
        <taxon>Myxococcota</taxon>
        <taxon>Polyangia</taxon>
        <taxon>Nannocystales</taxon>
        <taxon>Nannocystaceae</taxon>
        <taxon>Plesiocystis</taxon>
    </lineage>
</organism>
<evidence type="ECO:0000313" key="2">
    <source>
        <dbReference type="EMBL" id="EDM75593.1"/>
    </source>
</evidence>
<gene>
    <name evidence="2" type="ORF">PPSIR1_00080</name>
</gene>
<protein>
    <submittedName>
        <fullName evidence="2">Uncharacterized protein</fullName>
    </submittedName>
</protein>
<proteinExistence type="predicted"/>
<comment type="caution">
    <text evidence="2">The sequence shown here is derived from an EMBL/GenBank/DDBJ whole genome shotgun (WGS) entry which is preliminary data.</text>
</comment>
<dbReference type="STRING" id="391625.PPSIR1_00080"/>
<evidence type="ECO:0000256" key="1">
    <source>
        <dbReference type="SAM" id="MobiDB-lite"/>
    </source>
</evidence>
<dbReference type="EMBL" id="ABCS01000086">
    <property type="protein sequence ID" value="EDM75593.1"/>
    <property type="molecule type" value="Genomic_DNA"/>
</dbReference>
<name>A6GET1_9BACT</name>
<reference evidence="2 3" key="1">
    <citation type="submission" date="2007-06" db="EMBL/GenBank/DDBJ databases">
        <authorList>
            <person name="Shimkets L."/>
            <person name="Ferriera S."/>
            <person name="Johnson J."/>
            <person name="Kravitz S."/>
            <person name="Beeson K."/>
            <person name="Sutton G."/>
            <person name="Rogers Y.-H."/>
            <person name="Friedman R."/>
            <person name="Frazier M."/>
            <person name="Venter J.C."/>
        </authorList>
    </citation>
    <scope>NUCLEOTIDE SEQUENCE [LARGE SCALE GENOMIC DNA]</scope>
    <source>
        <strain evidence="2 3">SIR-1</strain>
    </source>
</reference>
<sequence>MGASLLAAALSLTLALGPSDPPAEEAPARADPPTVQVSLDACTEHDPRALEGLLSLEFGPPIQVRVVSSTQTEPSPADPLTSRVRVGCGPESLTLALDDPLTNKRMERDSRLPAGGDDWGRRALALAIVEFVRASWLELELAAERAPPPPAEAEPAKPPAPSPAPPPPMLRRARAEAAQPARPWTLSLGPRVELFPKASAVHGGGQLRLTHRPRRPLAWSLGAAVVHGRHALEGDAAPPGARVHSTLVQLAPALLAVLARPRFALAAGGGARLALVDVRGSASDPELAGRDFRRAQGGAFALVQARLALTNALSLSAELEAGGSFGPVTALVGGEPVFTLDGAWVGGGLLLAVHLPRPSSPSPK</sequence>
<keyword evidence="3" id="KW-1185">Reference proteome</keyword>
<dbReference type="RefSeq" id="WP_006975221.1">
    <property type="nucleotide sequence ID" value="NZ_ABCS01000086.1"/>
</dbReference>
<evidence type="ECO:0000313" key="3">
    <source>
        <dbReference type="Proteomes" id="UP000005801"/>
    </source>
</evidence>
<accession>A6GET1</accession>
<dbReference type="Proteomes" id="UP000005801">
    <property type="component" value="Unassembled WGS sequence"/>
</dbReference>
<feature type="region of interest" description="Disordered" evidence="1">
    <location>
        <begin position="145"/>
        <end position="182"/>
    </location>
</feature>
<feature type="compositionally biased region" description="Pro residues" evidence="1">
    <location>
        <begin position="146"/>
        <end position="169"/>
    </location>
</feature>
<dbReference type="AlphaFoldDB" id="A6GET1"/>